<dbReference type="Proteomes" id="UP000095283">
    <property type="component" value="Unplaced"/>
</dbReference>
<evidence type="ECO:0000259" key="2">
    <source>
        <dbReference type="PROSITE" id="PS51504"/>
    </source>
</evidence>
<feature type="compositionally biased region" description="Basic and acidic residues" evidence="1">
    <location>
        <begin position="143"/>
        <end position="160"/>
    </location>
</feature>
<feature type="domain" description="H15" evidence="2">
    <location>
        <begin position="16"/>
        <end position="124"/>
    </location>
</feature>
<sequence length="213" mass="23754">METATNINMEGMLDAKKVDVKDRKLDAGGKKILDEHNPVSHPHHPTYITMIKNKGASKTAILKYIAQHYQLGENLPKARHFIMFITLQNDINAHLRTALRKGIELGEIEQTKGHGASGSFKIGAAHNTVKKNVGSVKKNASVKKVEKPTKMEAEKGEMKSTSKQRKAKRVAIDKVAKITKKTPTKRTMKKPKIHKKRVSTKKKAPRAKRAAQV</sequence>
<dbReference type="PROSITE" id="PS51504">
    <property type="entry name" value="H15"/>
    <property type="match status" value="1"/>
</dbReference>
<dbReference type="InterPro" id="IPR036390">
    <property type="entry name" value="WH_DNA-bd_sf"/>
</dbReference>
<reference evidence="4" key="1">
    <citation type="submission" date="2016-11" db="UniProtKB">
        <authorList>
            <consortium name="WormBaseParasite"/>
        </authorList>
    </citation>
    <scope>IDENTIFICATION</scope>
</reference>
<dbReference type="CDD" id="cd00073">
    <property type="entry name" value="H15"/>
    <property type="match status" value="1"/>
</dbReference>
<feature type="compositionally biased region" description="Basic residues" evidence="1">
    <location>
        <begin position="177"/>
        <end position="213"/>
    </location>
</feature>
<proteinExistence type="predicted"/>
<dbReference type="InterPro" id="IPR036388">
    <property type="entry name" value="WH-like_DNA-bd_sf"/>
</dbReference>
<dbReference type="WBParaSite" id="Hba_18768">
    <property type="protein sequence ID" value="Hba_18768"/>
    <property type="gene ID" value="Hba_18768"/>
</dbReference>
<dbReference type="Pfam" id="PF00538">
    <property type="entry name" value="Linker_histone"/>
    <property type="match status" value="1"/>
</dbReference>
<feature type="region of interest" description="Disordered" evidence="1">
    <location>
        <begin position="139"/>
        <end position="213"/>
    </location>
</feature>
<dbReference type="GO" id="GO:0000786">
    <property type="term" value="C:nucleosome"/>
    <property type="evidence" value="ECO:0007669"/>
    <property type="project" value="InterPro"/>
</dbReference>
<dbReference type="GO" id="GO:0003677">
    <property type="term" value="F:DNA binding"/>
    <property type="evidence" value="ECO:0007669"/>
    <property type="project" value="InterPro"/>
</dbReference>
<dbReference type="SMART" id="SM00526">
    <property type="entry name" value="H15"/>
    <property type="match status" value="1"/>
</dbReference>
<keyword evidence="3" id="KW-1185">Reference proteome</keyword>
<dbReference type="Gene3D" id="1.10.10.10">
    <property type="entry name" value="Winged helix-like DNA-binding domain superfamily/Winged helix DNA-binding domain"/>
    <property type="match status" value="1"/>
</dbReference>
<evidence type="ECO:0000256" key="1">
    <source>
        <dbReference type="SAM" id="MobiDB-lite"/>
    </source>
</evidence>
<protein>
    <submittedName>
        <fullName evidence="4">H15 domain-containing protein</fullName>
    </submittedName>
</protein>
<dbReference type="InterPro" id="IPR005818">
    <property type="entry name" value="Histone_H1/H5_H15"/>
</dbReference>
<accession>A0A1I7XML2</accession>
<dbReference type="GO" id="GO:0006334">
    <property type="term" value="P:nucleosome assembly"/>
    <property type="evidence" value="ECO:0007669"/>
    <property type="project" value="InterPro"/>
</dbReference>
<organism evidence="3 4">
    <name type="scientific">Heterorhabditis bacteriophora</name>
    <name type="common">Entomopathogenic nematode worm</name>
    <dbReference type="NCBI Taxonomy" id="37862"/>
    <lineage>
        <taxon>Eukaryota</taxon>
        <taxon>Metazoa</taxon>
        <taxon>Ecdysozoa</taxon>
        <taxon>Nematoda</taxon>
        <taxon>Chromadorea</taxon>
        <taxon>Rhabditida</taxon>
        <taxon>Rhabditina</taxon>
        <taxon>Rhabditomorpha</taxon>
        <taxon>Strongyloidea</taxon>
        <taxon>Heterorhabditidae</taxon>
        <taxon>Heterorhabditis</taxon>
    </lineage>
</organism>
<evidence type="ECO:0000313" key="3">
    <source>
        <dbReference type="Proteomes" id="UP000095283"/>
    </source>
</evidence>
<dbReference type="SUPFAM" id="SSF46785">
    <property type="entry name" value="Winged helix' DNA-binding domain"/>
    <property type="match status" value="1"/>
</dbReference>
<dbReference type="AlphaFoldDB" id="A0A1I7XML2"/>
<evidence type="ECO:0000313" key="4">
    <source>
        <dbReference type="WBParaSite" id="Hba_18768"/>
    </source>
</evidence>
<name>A0A1I7XML2_HETBA</name>